<dbReference type="EMBL" id="JAKLTY010000050">
    <property type="protein sequence ID" value="MCG2632847.1"/>
    <property type="molecule type" value="Genomic_DNA"/>
</dbReference>
<reference evidence="1" key="1">
    <citation type="submission" date="2022-01" db="EMBL/GenBank/DDBJ databases">
        <title>Genome sequnece data of strain Bradyrhizobium sp. nov.</title>
        <authorList>
            <person name="Zhang J."/>
        </authorList>
    </citation>
    <scope>NUCLEOTIDE SEQUENCE</scope>
    <source>
        <strain evidence="1">WYCCWR 13023</strain>
    </source>
</reference>
<accession>A0A9X1RK35</accession>
<sequence length="230" mass="25504">MKQDLSMIGLGLYSPSEAAALTNVPAPRIRRWLTGHQVGEKTYPALWRSQLEKFEVDGDQLYLSFLDLVQLRVADAFIREGVSAQKVRRAVEYGSKIVASDYPFASARFRTDGRTIVLHVLQDDGDEKLIDLFKSGQYLMQKVIEPSLKNLEFNEADIATRWWPLGKNKGVVVDPARQFGQPIDDASGVPTSVLAEAVQAEGSEAKAAKRYMVPVASVHRAVAFQQKLAA</sequence>
<dbReference type="RefSeq" id="WP_237892068.1">
    <property type="nucleotide sequence ID" value="NZ_JAKLTY010000050.1"/>
</dbReference>
<name>A0A9X1RK35_9BRAD</name>
<dbReference type="AlphaFoldDB" id="A0A9X1RK35"/>
<evidence type="ECO:0008006" key="3">
    <source>
        <dbReference type="Google" id="ProtNLM"/>
    </source>
</evidence>
<comment type="caution">
    <text evidence="1">The sequence shown here is derived from an EMBL/GenBank/DDBJ whole genome shotgun (WGS) entry which is preliminary data.</text>
</comment>
<evidence type="ECO:0000313" key="2">
    <source>
        <dbReference type="Proteomes" id="UP001139054"/>
    </source>
</evidence>
<dbReference type="Proteomes" id="UP001139054">
    <property type="component" value="Unassembled WGS sequence"/>
</dbReference>
<organism evidence="1 2">
    <name type="scientific">Bradyrhizobium zhengyangense</name>
    <dbReference type="NCBI Taxonomy" id="2911009"/>
    <lineage>
        <taxon>Bacteria</taxon>
        <taxon>Pseudomonadati</taxon>
        <taxon>Pseudomonadota</taxon>
        <taxon>Alphaproteobacteria</taxon>
        <taxon>Hyphomicrobiales</taxon>
        <taxon>Nitrobacteraceae</taxon>
        <taxon>Bradyrhizobium</taxon>
    </lineage>
</organism>
<proteinExistence type="predicted"/>
<gene>
    <name evidence="1" type="ORF">L6654_40370</name>
</gene>
<evidence type="ECO:0000313" key="1">
    <source>
        <dbReference type="EMBL" id="MCG2632847.1"/>
    </source>
</evidence>
<protein>
    <recommendedName>
        <fullName evidence="3">DUF433 domain-containing protein</fullName>
    </recommendedName>
</protein>